<dbReference type="AlphaFoldDB" id="A0A976IMA7"/>
<comment type="caution">
    <text evidence="1">The sequence shown here is derived from an EMBL/GenBank/DDBJ whole genome shotgun (WGS) entry which is preliminary data.</text>
</comment>
<sequence>MASFTKSVGLCSTTSGKGFHFIVDYRPVNRLIIPLPGATPNLTVVTRSVIGLYGFGQFDLFKGLWQLPLNSESHKCSVLSRRMFFYPAVNS</sequence>
<name>A0A976IMA7_BRELC</name>
<dbReference type="RefSeq" id="XP_067823871.1">
    <property type="nucleotide sequence ID" value="XM_067959567.1"/>
</dbReference>
<dbReference type="Gene3D" id="3.30.70.270">
    <property type="match status" value="1"/>
</dbReference>
<dbReference type="SUPFAM" id="SSF56672">
    <property type="entry name" value="DNA/RNA polymerases"/>
    <property type="match status" value="1"/>
</dbReference>
<dbReference type="Gene3D" id="3.10.10.10">
    <property type="entry name" value="HIV Type 1 Reverse Transcriptase, subunit A, domain 1"/>
    <property type="match status" value="1"/>
</dbReference>
<evidence type="ECO:0000313" key="1">
    <source>
        <dbReference type="EMBL" id="TDH74373.1"/>
    </source>
</evidence>
<gene>
    <name evidence="1" type="ORF">CCR75_001464</name>
</gene>
<keyword evidence="2" id="KW-1185">Reference proteome</keyword>
<protein>
    <submittedName>
        <fullName evidence="1">Uncharacterized protein</fullName>
    </submittedName>
</protein>
<dbReference type="EMBL" id="SHOA02000011">
    <property type="protein sequence ID" value="TDH74373.1"/>
    <property type="molecule type" value="Genomic_DNA"/>
</dbReference>
<evidence type="ECO:0000313" key="2">
    <source>
        <dbReference type="Proteomes" id="UP000294530"/>
    </source>
</evidence>
<dbReference type="InterPro" id="IPR043502">
    <property type="entry name" value="DNA/RNA_pol_sf"/>
</dbReference>
<accession>A0A976IMA7</accession>
<dbReference type="GeneID" id="94345238"/>
<dbReference type="KEGG" id="blac:94345238"/>
<dbReference type="InterPro" id="IPR043128">
    <property type="entry name" value="Rev_trsase/Diguanyl_cyclase"/>
</dbReference>
<proteinExistence type="predicted"/>
<reference evidence="1 2" key="1">
    <citation type="journal article" date="2021" name="Genome Biol.">
        <title>AFLAP: assembly-free linkage analysis pipeline using k-mers from genome sequencing data.</title>
        <authorList>
            <person name="Fletcher K."/>
            <person name="Zhang L."/>
            <person name="Gil J."/>
            <person name="Han R."/>
            <person name="Cavanaugh K."/>
            <person name="Michelmore R."/>
        </authorList>
    </citation>
    <scope>NUCLEOTIDE SEQUENCE [LARGE SCALE GENOMIC DNA]</scope>
    <source>
        <strain evidence="1 2">SF5</strain>
    </source>
</reference>
<dbReference type="OrthoDB" id="10650575at2759"/>
<dbReference type="Proteomes" id="UP000294530">
    <property type="component" value="Unassembled WGS sequence"/>
</dbReference>
<organism evidence="1 2">
    <name type="scientific">Bremia lactucae</name>
    <name type="common">Lettuce downy mildew</name>
    <dbReference type="NCBI Taxonomy" id="4779"/>
    <lineage>
        <taxon>Eukaryota</taxon>
        <taxon>Sar</taxon>
        <taxon>Stramenopiles</taxon>
        <taxon>Oomycota</taxon>
        <taxon>Peronosporomycetes</taxon>
        <taxon>Peronosporales</taxon>
        <taxon>Peronosporaceae</taxon>
        <taxon>Bremia</taxon>
    </lineage>
</organism>